<organism evidence="1 2">
    <name type="scientific">Kocuria gwangalliensis</name>
    <dbReference type="NCBI Taxonomy" id="501592"/>
    <lineage>
        <taxon>Bacteria</taxon>
        <taxon>Bacillati</taxon>
        <taxon>Actinomycetota</taxon>
        <taxon>Actinomycetes</taxon>
        <taxon>Micrococcales</taxon>
        <taxon>Micrococcaceae</taxon>
        <taxon>Kocuria</taxon>
    </lineage>
</organism>
<reference evidence="2" key="1">
    <citation type="journal article" date="2019" name="Int. J. Syst. Evol. Microbiol.">
        <title>The Global Catalogue of Microorganisms (GCM) 10K type strain sequencing project: providing services to taxonomists for standard genome sequencing and annotation.</title>
        <authorList>
            <consortium name="The Broad Institute Genomics Platform"/>
            <consortium name="The Broad Institute Genome Sequencing Center for Infectious Disease"/>
            <person name="Wu L."/>
            <person name="Ma J."/>
        </authorList>
    </citation>
    <scope>NUCLEOTIDE SEQUENCE [LARGE SCALE GENOMIC DNA]</scope>
    <source>
        <strain evidence="2">JCM 18958</strain>
    </source>
</reference>
<name>A0ABP8WT19_9MICC</name>
<evidence type="ECO:0000313" key="1">
    <source>
        <dbReference type="EMBL" id="GAA4694831.1"/>
    </source>
</evidence>
<accession>A0ABP8WT19</accession>
<protein>
    <submittedName>
        <fullName evidence="1">Uncharacterized protein</fullName>
    </submittedName>
</protein>
<keyword evidence="2" id="KW-1185">Reference proteome</keyword>
<proteinExistence type="predicted"/>
<dbReference type="Proteomes" id="UP001501446">
    <property type="component" value="Unassembled WGS sequence"/>
</dbReference>
<sequence length="69" mass="7602">MQCAQVQFSHVQFSHVQLGPQFSQLHTDWSRGAVVMVVLLGVWVDAQEKVRRVRIGGRGPVTSVVIASS</sequence>
<gene>
    <name evidence="1" type="ORF">GCM10025781_10500</name>
</gene>
<evidence type="ECO:0000313" key="2">
    <source>
        <dbReference type="Proteomes" id="UP001501446"/>
    </source>
</evidence>
<dbReference type="EMBL" id="BAABLN010000010">
    <property type="protein sequence ID" value="GAA4694831.1"/>
    <property type="molecule type" value="Genomic_DNA"/>
</dbReference>
<comment type="caution">
    <text evidence="1">The sequence shown here is derived from an EMBL/GenBank/DDBJ whole genome shotgun (WGS) entry which is preliminary data.</text>
</comment>